<evidence type="ECO:0000259" key="1">
    <source>
        <dbReference type="Pfam" id="PF02875"/>
    </source>
</evidence>
<dbReference type="InterPro" id="IPR036565">
    <property type="entry name" value="Mur-like_cat_sf"/>
</dbReference>
<feature type="domain" description="Mur ligase C-terminal" evidence="1">
    <location>
        <begin position="419"/>
        <end position="546"/>
    </location>
</feature>
<dbReference type="SUPFAM" id="SSF53623">
    <property type="entry name" value="MurD-like peptide ligases, catalytic domain"/>
    <property type="match status" value="1"/>
</dbReference>
<protein>
    <submittedName>
        <fullName evidence="3">Uncharacterized protein</fullName>
    </submittedName>
</protein>
<feature type="domain" description="Mur ligase central" evidence="2">
    <location>
        <begin position="181"/>
        <end position="391"/>
    </location>
</feature>
<dbReference type="SUPFAM" id="SSF53244">
    <property type="entry name" value="MurD-like peptide ligases, peptide-binding domain"/>
    <property type="match status" value="1"/>
</dbReference>
<dbReference type="Pfam" id="PF02875">
    <property type="entry name" value="Mur_ligase_C"/>
    <property type="match status" value="1"/>
</dbReference>
<name>A0A1F5YC26_9BACT</name>
<dbReference type="Gene3D" id="3.90.190.20">
    <property type="entry name" value="Mur ligase, C-terminal domain"/>
    <property type="match status" value="1"/>
</dbReference>
<sequence length="590" mass="64052">MSPIEIKDSRRLTGPNILWDHAGAVLEVYGPEAEVEVLVSAWRRHVRAMLDEVGWPSEEPAYRHFPGGASLAISAHIDVLYSATEVNEWAVEAALAEISGRETPDLEEGASGLRREIEGERSPALLVLRDAAREHDVVFFSDDHRATIGLGKGSLTFGVKELPDPGSIDWSRVSDIPVAMITGTNGKSTTVRLVGAMVRAEGLIEGYSSTDGIVVDGVTVERGDYSGPEGARAVLRNKRVEAAVLETARGGMLRRGLPIPRADAALVTNVAEDHLGEFGIHDLPSLIETKLVVHRAVGQKGVLVLNADDPGLRARGADLGVPVAWFSLDIDRSGLRRDILEGSEAAWLEGEKLVRMRNWHREEVIPVGEIPVTMNGAARHNIANALSAILVGGRLGLSLEAMAEGLRRFAASPEENPGRGNLFELNGVTALVDFAHNAHGFRSLFEMAAALPVKRRLIILGQAGDRSNASILEQVSITWKAGFDRIIIKEMEVYLRGRRKGEIPGLIEAELRRLGAGDAVIGHADCEIEAVRQALRWARPGDLLLLLVYAERKETFELLRELQKSGWQPGEPFKFSFPALSPSTGTPRAG</sequence>
<organism evidence="3 4">
    <name type="scientific">Candidatus Glassbacteria bacterium RBG_16_58_8</name>
    <dbReference type="NCBI Taxonomy" id="1817866"/>
    <lineage>
        <taxon>Bacteria</taxon>
        <taxon>Candidatus Glassiibacteriota</taxon>
    </lineage>
</organism>
<accession>A0A1F5YC26</accession>
<dbReference type="InterPro" id="IPR004101">
    <property type="entry name" value="Mur_ligase_C"/>
</dbReference>
<dbReference type="GO" id="GO:0005524">
    <property type="term" value="F:ATP binding"/>
    <property type="evidence" value="ECO:0007669"/>
    <property type="project" value="InterPro"/>
</dbReference>
<comment type="caution">
    <text evidence="3">The sequence shown here is derived from an EMBL/GenBank/DDBJ whole genome shotgun (WGS) entry which is preliminary data.</text>
</comment>
<evidence type="ECO:0000259" key="2">
    <source>
        <dbReference type="Pfam" id="PF08245"/>
    </source>
</evidence>
<dbReference type="Proteomes" id="UP000179034">
    <property type="component" value="Unassembled WGS sequence"/>
</dbReference>
<dbReference type="AlphaFoldDB" id="A0A1F5YC26"/>
<evidence type="ECO:0000313" key="3">
    <source>
        <dbReference type="EMBL" id="OGF97750.1"/>
    </source>
</evidence>
<dbReference type="InterPro" id="IPR013221">
    <property type="entry name" value="Mur_ligase_cen"/>
</dbReference>
<dbReference type="PANTHER" id="PTHR23135">
    <property type="entry name" value="MUR LIGASE FAMILY MEMBER"/>
    <property type="match status" value="1"/>
</dbReference>
<dbReference type="InterPro" id="IPR036615">
    <property type="entry name" value="Mur_ligase_C_dom_sf"/>
</dbReference>
<reference evidence="3 4" key="1">
    <citation type="journal article" date="2016" name="Nat. Commun.">
        <title>Thousands of microbial genomes shed light on interconnected biogeochemical processes in an aquifer system.</title>
        <authorList>
            <person name="Anantharaman K."/>
            <person name="Brown C.T."/>
            <person name="Hug L.A."/>
            <person name="Sharon I."/>
            <person name="Castelle C.J."/>
            <person name="Probst A.J."/>
            <person name="Thomas B.C."/>
            <person name="Singh A."/>
            <person name="Wilkins M.J."/>
            <person name="Karaoz U."/>
            <person name="Brodie E.L."/>
            <person name="Williams K.H."/>
            <person name="Hubbard S.S."/>
            <person name="Banfield J.F."/>
        </authorList>
    </citation>
    <scope>NUCLEOTIDE SEQUENCE [LARGE SCALE GENOMIC DNA]</scope>
</reference>
<dbReference type="GO" id="GO:0016881">
    <property type="term" value="F:acid-amino acid ligase activity"/>
    <property type="evidence" value="ECO:0007669"/>
    <property type="project" value="InterPro"/>
</dbReference>
<proteinExistence type="predicted"/>
<dbReference type="Pfam" id="PF08245">
    <property type="entry name" value="Mur_ligase_M"/>
    <property type="match status" value="1"/>
</dbReference>
<gene>
    <name evidence="3" type="ORF">A2Z06_01720</name>
</gene>
<evidence type="ECO:0000313" key="4">
    <source>
        <dbReference type="Proteomes" id="UP000179034"/>
    </source>
</evidence>
<dbReference type="PANTHER" id="PTHR23135:SF18">
    <property type="entry name" value="CYANOPHYCIN SYNTHETASE"/>
    <property type="match status" value="1"/>
</dbReference>
<dbReference type="Gene3D" id="3.40.1190.10">
    <property type="entry name" value="Mur-like, catalytic domain"/>
    <property type="match status" value="1"/>
</dbReference>
<dbReference type="EMBL" id="MFIW01000060">
    <property type="protein sequence ID" value="OGF97750.1"/>
    <property type="molecule type" value="Genomic_DNA"/>
</dbReference>